<proteinExistence type="predicted"/>
<name>A0A1E5XPD5_9HYPH</name>
<dbReference type="OrthoDB" id="8778976at2"/>
<comment type="caution">
    <text evidence="1">The sequence shown here is derived from an EMBL/GenBank/DDBJ whole genome shotgun (WGS) entry which is preliminary data.</text>
</comment>
<dbReference type="Proteomes" id="UP000095463">
    <property type="component" value="Unassembled WGS sequence"/>
</dbReference>
<protein>
    <recommendedName>
        <fullName evidence="3">DUF1330 domain-containing protein</fullName>
    </recommendedName>
</protein>
<dbReference type="RefSeq" id="WP_069910349.1">
    <property type="nucleotide sequence ID" value="NZ_LAJE02000206.1"/>
</dbReference>
<dbReference type="AlphaFoldDB" id="A0A1E5XPD5"/>
<organism evidence="1 2">
    <name type="scientific">Devosia insulae DS-56</name>
    <dbReference type="NCBI Taxonomy" id="1116389"/>
    <lineage>
        <taxon>Bacteria</taxon>
        <taxon>Pseudomonadati</taxon>
        <taxon>Pseudomonadota</taxon>
        <taxon>Alphaproteobacteria</taxon>
        <taxon>Hyphomicrobiales</taxon>
        <taxon>Devosiaceae</taxon>
        <taxon>Devosia</taxon>
    </lineage>
</organism>
<keyword evidence="2" id="KW-1185">Reference proteome</keyword>
<evidence type="ECO:0000313" key="1">
    <source>
        <dbReference type="EMBL" id="OEO30448.1"/>
    </source>
</evidence>
<evidence type="ECO:0008006" key="3">
    <source>
        <dbReference type="Google" id="ProtNLM"/>
    </source>
</evidence>
<gene>
    <name evidence="1" type="ORF">VW23_021325</name>
</gene>
<reference evidence="1 2" key="1">
    <citation type="journal article" date="2015" name="Genome Announc.">
        <title>Genome Assemblies of Three Soil-Associated Devosia species: D. insulae, D. limi, and D. soli.</title>
        <authorList>
            <person name="Hassan Y.I."/>
            <person name="Lepp D."/>
            <person name="Zhou T."/>
        </authorList>
    </citation>
    <scope>NUCLEOTIDE SEQUENCE [LARGE SCALE GENOMIC DNA]</scope>
    <source>
        <strain evidence="1 2">DS-56</strain>
    </source>
</reference>
<accession>A0A1E5XPD5</accession>
<dbReference type="EMBL" id="LAJE02000206">
    <property type="protein sequence ID" value="OEO30448.1"/>
    <property type="molecule type" value="Genomic_DNA"/>
</dbReference>
<sequence length="102" mass="11511">MFVVQIYLPLELPDGAAIPAGLFERTKAELTENFGGVTAFLQSPAEGAWKPLSGEAIHDRIAIFEVMVADVDTAWWRHYREALEAELKQQRILVRLFQVTVL</sequence>
<evidence type="ECO:0000313" key="2">
    <source>
        <dbReference type="Proteomes" id="UP000095463"/>
    </source>
</evidence>